<dbReference type="PANTHER" id="PTHR42856:SF1">
    <property type="entry name" value="ACYL-COENZYME A THIOESTERASE PAAI"/>
    <property type="match status" value="1"/>
</dbReference>
<sequence length="138" mass="15212">MNDIKKELQGFRLKPIQVLDEYSIVDVQPGKVVMETTVKNDSLNPYQMAHGGYLFTLADSVAGLTVYSLGSYAVTLQSNINYMKAAKLGDCLTISGKCQHDGRTTKVIDVLIQNQDAESIIKASFTMFVTREVGSKKN</sequence>
<dbReference type="NCBIfam" id="TIGR00369">
    <property type="entry name" value="unchar_dom_1"/>
    <property type="match status" value="1"/>
</dbReference>
<dbReference type="Proteomes" id="UP000305165">
    <property type="component" value="Unassembled WGS sequence"/>
</dbReference>
<keyword evidence="1" id="KW-0378">Hydrolase</keyword>
<dbReference type="EMBL" id="SSXO01000001">
    <property type="protein sequence ID" value="TII01133.1"/>
    <property type="molecule type" value="Genomic_DNA"/>
</dbReference>
<accession>A0A4T2GPZ6</accession>
<protein>
    <submittedName>
        <fullName evidence="3">PaaI family thioesterase</fullName>
    </submittedName>
</protein>
<dbReference type="SUPFAM" id="SSF54637">
    <property type="entry name" value="Thioesterase/thiol ester dehydrase-isomerase"/>
    <property type="match status" value="1"/>
</dbReference>
<comment type="caution">
    <text evidence="3">The sequence shown here is derived from an EMBL/GenBank/DDBJ whole genome shotgun (WGS) entry which is preliminary data.</text>
</comment>
<evidence type="ECO:0000313" key="4">
    <source>
        <dbReference type="Proteomes" id="UP000305165"/>
    </source>
</evidence>
<dbReference type="InterPro" id="IPR006683">
    <property type="entry name" value="Thioestr_dom"/>
</dbReference>
<dbReference type="OrthoDB" id="2139465at2"/>
<dbReference type="InterPro" id="IPR052723">
    <property type="entry name" value="Acyl-CoA_thioesterase_PaaI"/>
</dbReference>
<dbReference type="PANTHER" id="PTHR42856">
    <property type="entry name" value="ACYL-COENZYME A THIOESTERASE PAAI"/>
    <property type="match status" value="1"/>
</dbReference>
<gene>
    <name evidence="3" type="ORF">FAJ39_02050</name>
</gene>
<evidence type="ECO:0000256" key="1">
    <source>
        <dbReference type="ARBA" id="ARBA00022801"/>
    </source>
</evidence>
<dbReference type="Gene3D" id="3.10.129.10">
    <property type="entry name" value="Hotdog Thioesterase"/>
    <property type="match status" value="1"/>
</dbReference>
<dbReference type="InterPro" id="IPR003736">
    <property type="entry name" value="PAAI_dom"/>
</dbReference>
<dbReference type="GO" id="GO:0016289">
    <property type="term" value="F:acyl-CoA hydrolase activity"/>
    <property type="evidence" value="ECO:0007669"/>
    <property type="project" value="TreeGrafter"/>
</dbReference>
<reference evidence="3 4" key="1">
    <citation type="submission" date="2019-04" db="EMBL/GenBank/DDBJ databases">
        <title>Genome analysis of Streptococcus suis strain WUSS424.</title>
        <authorList>
            <person name="Chen H."/>
            <person name="Gao X."/>
            <person name="Wu Z."/>
        </authorList>
    </citation>
    <scope>NUCLEOTIDE SEQUENCE [LARGE SCALE GENOMIC DNA]</scope>
    <source>
        <strain evidence="3 4">WUSS424</strain>
    </source>
</reference>
<dbReference type="Pfam" id="PF03061">
    <property type="entry name" value="4HBT"/>
    <property type="match status" value="1"/>
</dbReference>
<proteinExistence type="predicted"/>
<dbReference type="InterPro" id="IPR029069">
    <property type="entry name" value="HotDog_dom_sf"/>
</dbReference>
<feature type="domain" description="Thioesterase" evidence="2">
    <location>
        <begin position="47"/>
        <end position="118"/>
    </location>
</feature>
<dbReference type="AlphaFoldDB" id="A0A4T2GPZ6"/>
<name>A0A4T2GPZ6_STRSU</name>
<dbReference type="CDD" id="cd03443">
    <property type="entry name" value="PaaI_thioesterase"/>
    <property type="match status" value="1"/>
</dbReference>
<evidence type="ECO:0000259" key="2">
    <source>
        <dbReference type="Pfam" id="PF03061"/>
    </source>
</evidence>
<organism evidence="3 4">
    <name type="scientific">Streptococcus suis</name>
    <dbReference type="NCBI Taxonomy" id="1307"/>
    <lineage>
        <taxon>Bacteria</taxon>
        <taxon>Bacillati</taxon>
        <taxon>Bacillota</taxon>
        <taxon>Bacilli</taxon>
        <taxon>Lactobacillales</taxon>
        <taxon>Streptococcaceae</taxon>
        <taxon>Streptococcus</taxon>
    </lineage>
</organism>
<evidence type="ECO:0000313" key="3">
    <source>
        <dbReference type="EMBL" id="TII01133.1"/>
    </source>
</evidence>